<dbReference type="InterPro" id="IPR005273">
    <property type="entry name" value="Ura-DNA_glyco_family4"/>
</dbReference>
<dbReference type="AlphaFoldDB" id="A0A0A0EGD9"/>
<dbReference type="STRING" id="1461694.ATO9_04765"/>
<dbReference type="SUPFAM" id="SSF52141">
    <property type="entry name" value="Uracil-DNA glycosylase-like"/>
    <property type="match status" value="1"/>
</dbReference>
<dbReference type="SMART" id="SM00986">
    <property type="entry name" value="UDG"/>
    <property type="match status" value="1"/>
</dbReference>
<accession>A0A0A0EGD9</accession>
<gene>
    <name evidence="11" type="ORF">ATO9_04765</name>
</gene>
<dbReference type="EMBL" id="AQQX01000002">
    <property type="protein sequence ID" value="KGM49345.1"/>
    <property type="molecule type" value="Genomic_DNA"/>
</dbReference>
<dbReference type="InterPro" id="IPR005122">
    <property type="entry name" value="Uracil-DNA_glycosylase-like"/>
</dbReference>
<dbReference type="GO" id="GO:0046872">
    <property type="term" value="F:metal ion binding"/>
    <property type="evidence" value="ECO:0007669"/>
    <property type="project" value="UniProtKB-KW"/>
</dbReference>
<dbReference type="GO" id="GO:0006281">
    <property type="term" value="P:DNA repair"/>
    <property type="evidence" value="ECO:0007669"/>
    <property type="project" value="UniProtKB-KW"/>
</dbReference>
<evidence type="ECO:0000313" key="11">
    <source>
        <dbReference type="EMBL" id="KGM49345.1"/>
    </source>
</evidence>
<keyword evidence="7" id="KW-0408">Iron</keyword>
<name>A0A0A0EGD9_9RHOB</name>
<keyword evidence="3" id="KW-0004">4Fe-4S</keyword>
<protein>
    <recommendedName>
        <fullName evidence="2">Type-4 uracil-DNA glycosylase</fullName>
    </recommendedName>
</protein>
<reference evidence="11 12" key="1">
    <citation type="journal article" date="2015" name="Antonie Van Leeuwenhoek">
        <title>Pseudooceanicola atlanticus gen. nov. sp. nov., isolated from surface seawater of the Atlantic Ocean and reclassification of Oceanicola batsensis, Oceanicola marinus, Oceanicola nitratireducens, Oceanicola nanhaiensis, Oceanicola antarcticus and Oceanicola flagellatus, as Pseudooceanicola batsensis comb. nov., Pseudooceanicola marinus comb. nov., Pseudooceanicola nitratireducens comb. nov., Pseudooceanicola nanhaiensis comb. nov., Pseudooceanicola antarcticus comb. nov., and Pseudooceanicola flagellatus comb. nov.</title>
        <authorList>
            <person name="Lai Q."/>
            <person name="Li G."/>
            <person name="Liu X."/>
            <person name="Du Y."/>
            <person name="Sun F."/>
            <person name="Shao Z."/>
        </authorList>
    </citation>
    <scope>NUCLEOTIDE SEQUENCE [LARGE SCALE GENOMIC DNA]</scope>
    <source>
        <strain evidence="11 12">22II-s11g</strain>
    </source>
</reference>
<dbReference type="Pfam" id="PF13566">
    <property type="entry name" value="DUF4130"/>
    <property type="match status" value="1"/>
</dbReference>
<evidence type="ECO:0000256" key="8">
    <source>
        <dbReference type="ARBA" id="ARBA00023014"/>
    </source>
</evidence>
<dbReference type="PANTHER" id="PTHR33693:SF9">
    <property type="entry name" value="TYPE-4 URACIL-DNA GLYCOSYLASE"/>
    <property type="match status" value="1"/>
</dbReference>
<dbReference type="InterPro" id="IPR025404">
    <property type="entry name" value="DUF4130"/>
</dbReference>
<evidence type="ECO:0000256" key="5">
    <source>
        <dbReference type="ARBA" id="ARBA00022763"/>
    </source>
</evidence>
<dbReference type="NCBIfam" id="TIGR03914">
    <property type="entry name" value="UDG_fam_dom"/>
    <property type="match status" value="1"/>
</dbReference>
<dbReference type="GO" id="GO:0051539">
    <property type="term" value="F:4 iron, 4 sulfur cluster binding"/>
    <property type="evidence" value="ECO:0007669"/>
    <property type="project" value="UniProtKB-KW"/>
</dbReference>
<dbReference type="NCBIfam" id="TIGR03915">
    <property type="entry name" value="SAM_7_link_chp"/>
    <property type="match status" value="1"/>
</dbReference>
<evidence type="ECO:0000259" key="10">
    <source>
        <dbReference type="SMART" id="SM00986"/>
    </source>
</evidence>
<dbReference type="SMART" id="SM00987">
    <property type="entry name" value="UreE_C"/>
    <property type="match status" value="1"/>
</dbReference>
<feature type="domain" description="Uracil-DNA glycosylase-like" evidence="10">
    <location>
        <begin position="308"/>
        <end position="464"/>
    </location>
</feature>
<dbReference type="GO" id="GO:0097506">
    <property type="term" value="F:deaminated base DNA N-glycosylase activity"/>
    <property type="evidence" value="ECO:0007669"/>
    <property type="project" value="UniProtKB-ARBA"/>
</dbReference>
<keyword evidence="4" id="KW-0479">Metal-binding</keyword>
<evidence type="ECO:0000256" key="9">
    <source>
        <dbReference type="ARBA" id="ARBA00023204"/>
    </source>
</evidence>
<dbReference type="InterPro" id="IPR023875">
    <property type="entry name" value="DNA_repair_put"/>
</dbReference>
<comment type="caution">
    <text evidence="11">The sequence shown here is derived from an EMBL/GenBank/DDBJ whole genome shotgun (WGS) entry which is preliminary data.</text>
</comment>
<evidence type="ECO:0000256" key="3">
    <source>
        <dbReference type="ARBA" id="ARBA00022485"/>
    </source>
</evidence>
<dbReference type="InterPro" id="IPR051536">
    <property type="entry name" value="UDG_Type-4/5"/>
</dbReference>
<sequence length="480" mass="52584">MREVVLPEVGRVAAWRKEARALASQGIRAEDVVWRVGAATGDLFAGAAPTPGPRREIRVSRKALSTIESALHHSDPERFARAYAAVLRLSDRQVTWGDRSDPMIRRILADAKAVGRDVHKMHAFVRFRELPSDGARRAFGAWFEPEHPIVEAATPFFAKRFGDMDWVIATPTLTARFTEAGLSFSPTPPDQRPPEDATEELWRTYYASIFNPARLMVGAMQSEMPKKYWKNLPEAALIPDLIRDAPRRAAEMQAAMPTEPPARRAMVARAMARREAVAPLPGSLDDLRAQAAGCTRCPLHGPATQVVFGEGPVDSDLMIVGEQPGDQEDLAGRPFVGPAGAVFDAEANAAGLDRSRVYVTNAVKHFKFTARGKRRIHQRPDAGEVEHCRWWLDLERQMVAPRLIVAMGATACASLTGSGAGLLKRRGGIEAAADGTPVLVTIHPSYILRVPDPTAQAEARAQLRSDLVAARDWLAAQARM</sequence>
<evidence type="ECO:0000313" key="12">
    <source>
        <dbReference type="Proteomes" id="UP000030004"/>
    </source>
</evidence>
<keyword evidence="8" id="KW-0411">Iron-sulfur</keyword>
<dbReference type="InterPro" id="IPR036895">
    <property type="entry name" value="Uracil-DNA_glycosylase-like_sf"/>
</dbReference>
<keyword evidence="9" id="KW-0234">DNA repair</keyword>
<evidence type="ECO:0000256" key="7">
    <source>
        <dbReference type="ARBA" id="ARBA00023004"/>
    </source>
</evidence>
<proteinExistence type="inferred from homology"/>
<evidence type="ECO:0000256" key="6">
    <source>
        <dbReference type="ARBA" id="ARBA00022801"/>
    </source>
</evidence>
<organism evidence="11 12">
    <name type="scientific">Pseudooceanicola atlanticus</name>
    <dbReference type="NCBI Taxonomy" id="1461694"/>
    <lineage>
        <taxon>Bacteria</taxon>
        <taxon>Pseudomonadati</taxon>
        <taxon>Pseudomonadota</taxon>
        <taxon>Alphaproteobacteria</taxon>
        <taxon>Rhodobacterales</taxon>
        <taxon>Paracoccaceae</taxon>
        <taxon>Pseudooceanicola</taxon>
    </lineage>
</organism>
<dbReference type="RefSeq" id="WP_043746003.1">
    <property type="nucleotide sequence ID" value="NZ_AQQX01000002.1"/>
</dbReference>
<dbReference type="PANTHER" id="PTHR33693">
    <property type="entry name" value="TYPE-5 URACIL-DNA GLYCOSYLASE"/>
    <property type="match status" value="1"/>
</dbReference>
<evidence type="ECO:0000256" key="4">
    <source>
        <dbReference type="ARBA" id="ARBA00022723"/>
    </source>
</evidence>
<keyword evidence="12" id="KW-1185">Reference proteome</keyword>
<dbReference type="OrthoDB" id="5290748at2"/>
<evidence type="ECO:0000256" key="1">
    <source>
        <dbReference type="ARBA" id="ARBA00006521"/>
    </source>
</evidence>
<dbReference type="Pfam" id="PF03167">
    <property type="entry name" value="UDG"/>
    <property type="match status" value="1"/>
</dbReference>
<dbReference type="Gene3D" id="3.40.470.10">
    <property type="entry name" value="Uracil-DNA glycosylase-like domain"/>
    <property type="match status" value="1"/>
</dbReference>
<dbReference type="CDD" id="cd10030">
    <property type="entry name" value="UDG-F4_TTUDGA_SPO1dp_like"/>
    <property type="match status" value="1"/>
</dbReference>
<dbReference type="eggNOG" id="COG1573">
    <property type="taxonomic scope" value="Bacteria"/>
</dbReference>
<keyword evidence="5" id="KW-0227">DNA damage</keyword>
<dbReference type="Proteomes" id="UP000030004">
    <property type="component" value="Unassembled WGS sequence"/>
</dbReference>
<evidence type="ECO:0000256" key="2">
    <source>
        <dbReference type="ARBA" id="ARBA00019403"/>
    </source>
</evidence>
<comment type="similarity">
    <text evidence="1">Belongs to the uracil-DNA glycosylase (UDG) superfamily. Type 4 (UDGa) family.</text>
</comment>
<keyword evidence="6" id="KW-0378">Hydrolase</keyword>